<reference evidence="1" key="1">
    <citation type="submission" date="2014-11" db="EMBL/GenBank/DDBJ databases">
        <authorList>
            <person name="Amaro Gonzalez C."/>
        </authorList>
    </citation>
    <scope>NUCLEOTIDE SEQUENCE</scope>
</reference>
<sequence>MVCYIHFQSRSLVLSFPVVRFHFYIFEVAVKRVNTGRGLTDKWLLTSEEVLPPLPISEEVPPPMPISDHHQIQRRYDTLGQILQTTQIVHFVISVLL</sequence>
<proteinExistence type="predicted"/>
<reference evidence="1" key="2">
    <citation type="journal article" date="2015" name="Fish Shellfish Immunol.">
        <title>Early steps in the European eel (Anguilla anguilla)-Vibrio vulnificus interaction in the gills: Role of the RtxA13 toxin.</title>
        <authorList>
            <person name="Callol A."/>
            <person name="Pajuelo D."/>
            <person name="Ebbesson L."/>
            <person name="Teles M."/>
            <person name="MacKenzie S."/>
            <person name="Amaro C."/>
        </authorList>
    </citation>
    <scope>NUCLEOTIDE SEQUENCE</scope>
</reference>
<name>A0A0E9VNQ3_ANGAN</name>
<accession>A0A0E9VNQ3</accession>
<dbReference type="EMBL" id="GBXM01029537">
    <property type="protein sequence ID" value="JAH79040.1"/>
    <property type="molecule type" value="Transcribed_RNA"/>
</dbReference>
<dbReference type="AlphaFoldDB" id="A0A0E9VNQ3"/>
<evidence type="ECO:0000313" key="1">
    <source>
        <dbReference type="EMBL" id="JAH79040.1"/>
    </source>
</evidence>
<protein>
    <submittedName>
        <fullName evidence="1">Uncharacterized protein</fullName>
    </submittedName>
</protein>
<organism evidence="1">
    <name type="scientific">Anguilla anguilla</name>
    <name type="common">European freshwater eel</name>
    <name type="synonym">Muraena anguilla</name>
    <dbReference type="NCBI Taxonomy" id="7936"/>
    <lineage>
        <taxon>Eukaryota</taxon>
        <taxon>Metazoa</taxon>
        <taxon>Chordata</taxon>
        <taxon>Craniata</taxon>
        <taxon>Vertebrata</taxon>
        <taxon>Euteleostomi</taxon>
        <taxon>Actinopterygii</taxon>
        <taxon>Neopterygii</taxon>
        <taxon>Teleostei</taxon>
        <taxon>Anguilliformes</taxon>
        <taxon>Anguillidae</taxon>
        <taxon>Anguilla</taxon>
    </lineage>
</organism>